<feature type="non-terminal residue" evidence="1">
    <location>
        <position position="1"/>
    </location>
</feature>
<dbReference type="EMBL" id="UINC01212532">
    <property type="protein sequence ID" value="SVE36901.1"/>
    <property type="molecule type" value="Genomic_DNA"/>
</dbReference>
<organism evidence="1">
    <name type="scientific">marine metagenome</name>
    <dbReference type="NCBI Taxonomy" id="408172"/>
    <lineage>
        <taxon>unclassified sequences</taxon>
        <taxon>metagenomes</taxon>
        <taxon>ecological metagenomes</taxon>
    </lineage>
</organism>
<gene>
    <name evidence="1" type="ORF">METZ01_LOCUS489755</name>
</gene>
<dbReference type="AlphaFoldDB" id="A0A383CXL2"/>
<evidence type="ECO:0000313" key="1">
    <source>
        <dbReference type="EMBL" id="SVE36901.1"/>
    </source>
</evidence>
<protein>
    <submittedName>
        <fullName evidence="1">Uncharacterized protein</fullName>
    </submittedName>
</protein>
<accession>A0A383CXL2</accession>
<reference evidence="1" key="1">
    <citation type="submission" date="2018-05" db="EMBL/GenBank/DDBJ databases">
        <authorList>
            <person name="Lanie J.A."/>
            <person name="Ng W.-L."/>
            <person name="Kazmierczak K.M."/>
            <person name="Andrzejewski T.M."/>
            <person name="Davidsen T.M."/>
            <person name="Wayne K.J."/>
            <person name="Tettelin H."/>
            <person name="Glass J.I."/>
            <person name="Rusch D."/>
            <person name="Podicherti R."/>
            <person name="Tsui H.-C.T."/>
            <person name="Winkler M.E."/>
        </authorList>
    </citation>
    <scope>NUCLEOTIDE SEQUENCE</scope>
</reference>
<sequence length="92" mass="10791">FLKYFMVQSISSDFPQNEFLNSKLQKFTPLFSFYICGNLGDDFFYANLTPLHEDEAGYWFNLTHKVFANRSTPMVSDQLFISLETLTRGRSR</sequence>
<proteinExistence type="predicted"/>
<name>A0A383CXL2_9ZZZZ</name>